<dbReference type="PANTHER" id="PTHR12110:SF53">
    <property type="entry name" value="BLR5974 PROTEIN"/>
    <property type="match status" value="1"/>
</dbReference>
<keyword evidence="3" id="KW-1185">Reference proteome</keyword>
<dbReference type="SUPFAM" id="SSF51658">
    <property type="entry name" value="Xylose isomerase-like"/>
    <property type="match status" value="1"/>
</dbReference>
<evidence type="ECO:0000259" key="1">
    <source>
        <dbReference type="Pfam" id="PF01261"/>
    </source>
</evidence>
<feature type="domain" description="Xylose isomerase-like TIM barrel" evidence="1">
    <location>
        <begin position="59"/>
        <end position="280"/>
    </location>
</feature>
<dbReference type="Pfam" id="PF01261">
    <property type="entry name" value="AP_endonuc_2"/>
    <property type="match status" value="1"/>
</dbReference>
<dbReference type="EMBL" id="JACGWT010000002">
    <property type="protein sequence ID" value="MBA8793717.1"/>
    <property type="molecule type" value="Genomic_DNA"/>
</dbReference>
<evidence type="ECO:0000313" key="3">
    <source>
        <dbReference type="Proteomes" id="UP000523079"/>
    </source>
</evidence>
<dbReference type="Gene3D" id="3.20.20.150">
    <property type="entry name" value="Divalent-metal-dependent TIM barrel enzymes"/>
    <property type="match status" value="1"/>
</dbReference>
<protein>
    <submittedName>
        <fullName evidence="2">Sugar phosphate isomerase/epimerase</fullName>
    </submittedName>
</protein>
<reference evidence="2 3" key="1">
    <citation type="submission" date="2020-07" db="EMBL/GenBank/DDBJ databases">
        <title>Sequencing the genomes of 1000 actinobacteria strains.</title>
        <authorList>
            <person name="Klenk H.-P."/>
        </authorList>
    </citation>
    <scope>NUCLEOTIDE SEQUENCE [LARGE SCALE GENOMIC DNA]</scope>
    <source>
        <strain evidence="2 3">DSM 100723</strain>
    </source>
</reference>
<gene>
    <name evidence="2" type="ORF">FHX74_001322</name>
</gene>
<dbReference type="RefSeq" id="WP_182559295.1">
    <property type="nucleotide sequence ID" value="NZ_JACGWT010000002.1"/>
</dbReference>
<sequence length="294" mass="31971">MKLGFSSYTFHQRVATGEMSLTDVIDWVADSEGEHLELAAIYRGADAPIPNEESDPSFVETVRSHAEKRGVPLSNLAVGADLSHEDAAEKTAEIERVKKLVDLAEALGIRTMRHDVVPHGVVPGDDSVVFEQKFPIIVDACRQIAEYAATKGITTSLENHGFFVQSSDRVRRIVHAVDRDNFKTTLDIGNFVCVDEDPTSAVPANLPYAMIVHLKDFYIRPAGFSAPDGWFSSRGGKALRGAIVGEGDIDLPGVIAAIKQSGYDEYVSIEFEGHEDCFVGATRGLANARRLLAA</sequence>
<accession>A0A7W3IR53</accession>
<evidence type="ECO:0000313" key="2">
    <source>
        <dbReference type="EMBL" id="MBA8793717.1"/>
    </source>
</evidence>
<name>A0A7W3IR53_9ACTN</name>
<organism evidence="2 3">
    <name type="scientific">Microlunatus kandeliicorticis</name>
    <dbReference type="NCBI Taxonomy" id="1759536"/>
    <lineage>
        <taxon>Bacteria</taxon>
        <taxon>Bacillati</taxon>
        <taxon>Actinomycetota</taxon>
        <taxon>Actinomycetes</taxon>
        <taxon>Propionibacteriales</taxon>
        <taxon>Propionibacteriaceae</taxon>
        <taxon>Microlunatus</taxon>
    </lineage>
</organism>
<proteinExistence type="predicted"/>
<dbReference type="PANTHER" id="PTHR12110">
    <property type="entry name" value="HYDROXYPYRUVATE ISOMERASE"/>
    <property type="match status" value="1"/>
</dbReference>
<dbReference type="InterPro" id="IPR050312">
    <property type="entry name" value="IolE/XylAMocC-like"/>
</dbReference>
<dbReference type="InterPro" id="IPR036237">
    <property type="entry name" value="Xyl_isomerase-like_sf"/>
</dbReference>
<dbReference type="AlphaFoldDB" id="A0A7W3IR53"/>
<dbReference type="GO" id="GO:0016853">
    <property type="term" value="F:isomerase activity"/>
    <property type="evidence" value="ECO:0007669"/>
    <property type="project" value="UniProtKB-KW"/>
</dbReference>
<dbReference type="InterPro" id="IPR013022">
    <property type="entry name" value="Xyl_isomerase-like_TIM-brl"/>
</dbReference>
<comment type="caution">
    <text evidence="2">The sequence shown here is derived from an EMBL/GenBank/DDBJ whole genome shotgun (WGS) entry which is preliminary data.</text>
</comment>
<keyword evidence="2" id="KW-0413">Isomerase</keyword>
<dbReference type="Proteomes" id="UP000523079">
    <property type="component" value="Unassembled WGS sequence"/>
</dbReference>